<protein>
    <submittedName>
        <fullName evidence="2">Uncharacterized protein</fullName>
    </submittedName>
</protein>
<sequence length="55" mass="6613">MAVVAVAWLVQRDAVVWRARFDCLMGILEHRTTLFIILMVIYGTDPRHRVLWRMW</sequence>
<name>A0A3L6Q6U4_PANMI</name>
<gene>
    <name evidence="2" type="ORF">C2845_PM17G12890</name>
</gene>
<keyword evidence="3" id="KW-1185">Reference proteome</keyword>
<keyword evidence="1" id="KW-0812">Transmembrane</keyword>
<organism evidence="2 3">
    <name type="scientific">Panicum miliaceum</name>
    <name type="common">Proso millet</name>
    <name type="synonym">Broomcorn millet</name>
    <dbReference type="NCBI Taxonomy" id="4540"/>
    <lineage>
        <taxon>Eukaryota</taxon>
        <taxon>Viridiplantae</taxon>
        <taxon>Streptophyta</taxon>
        <taxon>Embryophyta</taxon>
        <taxon>Tracheophyta</taxon>
        <taxon>Spermatophyta</taxon>
        <taxon>Magnoliopsida</taxon>
        <taxon>Liliopsida</taxon>
        <taxon>Poales</taxon>
        <taxon>Poaceae</taxon>
        <taxon>PACMAD clade</taxon>
        <taxon>Panicoideae</taxon>
        <taxon>Panicodae</taxon>
        <taxon>Paniceae</taxon>
        <taxon>Panicinae</taxon>
        <taxon>Panicum</taxon>
        <taxon>Panicum sect. Panicum</taxon>
    </lineage>
</organism>
<reference evidence="3" key="1">
    <citation type="journal article" date="2019" name="Nat. Commun.">
        <title>The genome of broomcorn millet.</title>
        <authorList>
            <person name="Zou C."/>
            <person name="Miki D."/>
            <person name="Li D."/>
            <person name="Tang Q."/>
            <person name="Xiao L."/>
            <person name="Rajput S."/>
            <person name="Deng P."/>
            <person name="Jia W."/>
            <person name="Huang R."/>
            <person name="Zhang M."/>
            <person name="Sun Y."/>
            <person name="Hu J."/>
            <person name="Fu X."/>
            <person name="Schnable P.S."/>
            <person name="Li F."/>
            <person name="Zhang H."/>
            <person name="Feng B."/>
            <person name="Zhu X."/>
            <person name="Liu R."/>
            <person name="Schnable J.C."/>
            <person name="Zhu J.-K."/>
            <person name="Zhang H."/>
        </authorList>
    </citation>
    <scope>NUCLEOTIDE SEQUENCE [LARGE SCALE GENOMIC DNA]</scope>
</reference>
<keyword evidence="1" id="KW-1133">Transmembrane helix</keyword>
<evidence type="ECO:0000313" key="3">
    <source>
        <dbReference type="Proteomes" id="UP000275267"/>
    </source>
</evidence>
<dbReference type="AlphaFoldDB" id="A0A3L6Q6U4"/>
<dbReference type="Proteomes" id="UP000275267">
    <property type="component" value="Unassembled WGS sequence"/>
</dbReference>
<comment type="caution">
    <text evidence="2">The sequence shown here is derived from an EMBL/GenBank/DDBJ whole genome shotgun (WGS) entry which is preliminary data.</text>
</comment>
<evidence type="ECO:0000313" key="2">
    <source>
        <dbReference type="EMBL" id="RLM70210.1"/>
    </source>
</evidence>
<proteinExistence type="predicted"/>
<keyword evidence="1" id="KW-0472">Membrane</keyword>
<feature type="transmembrane region" description="Helical" evidence="1">
    <location>
        <begin position="28"/>
        <end position="44"/>
    </location>
</feature>
<evidence type="ECO:0000256" key="1">
    <source>
        <dbReference type="SAM" id="Phobius"/>
    </source>
</evidence>
<dbReference type="EMBL" id="PQIB02000014">
    <property type="protein sequence ID" value="RLM70210.1"/>
    <property type="molecule type" value="Genomic_DNA"/>
</dbReference>
<accession>A0A3L6Q6U4</accession>